<evidence type="ECO:0000256" key="8">
    <source>
        <dbReference type="ARBA" id="ARBA00023163"/>
    </source>
</evidence>
<evidence type="ECO:0000256" key="1">
    <source>
        <dbReference type="ARBA" id="ARBA00005694"/>
    </source>
</evidence>
<dbReference type="PANTHER" id="PTHR45658:SF18">
    <property type="entry name" value="PROTEIN GAT2"/>
    <property type="match status" value="1"/>
</dbReference>
<dbReference type="InterPro" id="IPR051140">
    <property type="entry name" value="GATA_TF"/>
</dbReference>
<dbReference type="Proteomes" id="UP001341840">
    <property type="component" value="Unassembled WGS sequence"/>
</dbReference>
<keyword evidence="6" id="KW-0238">DNA-binding</keyword>
<keyword evidence="8" id="KW-0804">Transcription</keyword>
<keyword evidence="12" id="KW-1185">Reference proteome</keyword>
<evidence type="ECO:0000313" key="12">
    <source>
        <dbReference type="Proteomes" id="UP001341840"/>
    </source>
</evidence>
<dbReference type="Pfam" id="PF00320">
    <property type="entry name" value="GATA"/>
    <property type="match status" value="1"/>
</dbReference>
<evidence type="ECO:0000256" key="6">
    <source>
        <dbReference type="ARBA" id="ARBA00023125"/>
    </source>
</evidence>
<feature type="domain" description="GATA-type" evidence="10">
    <location>
        <begin position="153"/>
        <end position="189"/>
    </location>
</feature>
<proteinExistence type="inferred from homology"/>
<sequence>MAWDYRLDNTDDDYIDLFFNDVEKECNSRDHNNNSEVSRSESQLCIPTDRVEDLEWFPNFEDDLISLKSIEDFISQQQQQRSCYFSIDDENSNQSSESDDYFPAIRHQQQEINSKRCIKDDDDHENVLMDMNGSTRKKNFRTKLRKKPRNNLIFETKRCTHCDADETPQWRNGPMGPKTLCNACGVRYKSGRLLPEYRPKASPSFDSSKHSNYHRKIVRSRHDVEEGEKAADNGNVNCKLDVAEAGMALERTMAGSERASWPVITKILERMKEHKARS</sequence>
<evidence type="ECO:0000256" key="7">
    <source>
        <dbReference type="ARBA" id="ARBA00023159"/>
    </source>
</evidence>
<comment type="caution">
    <text evidence="11">The sequence shown here is derived from an EMBL/GenBank/DDBJ whole genome shotgun (WGS) entry which is preliminary data.</text>
</comment>
<keyword evidence="5" id="KW-0805">Transcription regulation</keyword>
<evidence type="ECO:0000256" key="2">
    <source>
        <dbReference type="ARBA" id="ARBA00022723"/>
    </source>
</evidence>
<dbReference type="PROSITE" id="PS00344">
    <property type="entry name" value="GATA_ZN_FINGER_1"/>
    <property type="match status" value="1"/>
</dbReference>
<gene>
    <name evidence="11" type="ORF">PIB30_047730</name>
</gene>
<evidence type="ECO:0000256" key="9">
    <source>
        <dbReference type="PROSITE-ProRule" id="PRU00094"/>
    </source>
</evidence>
<dbReference type="SMART" id="SM00401">
    <property type="entry name" value="ZnF_GATA"/>
    <property type="match status" value="1"/>
</dbReference>
<keyword evidence="7" id="KW-0010">Activator</keyword>
<evidence type="ECO:0000256" key="3">
    <source>
        <dbReference type="ARBA" id="ARBA00022771"/>
    </source>
</evidence>
<evidence type="ECO:0000313" key="11">
    <source>
        <dbReference type="EMBL" id="MED6184470.1"/>
    </source>
</evidence>
<reference evidence="11 12" key="1">
    <citation type="journal article" date="2023" name="Plants (Basel)">
        <title>Bridging the Gap: Combining Genomics and Transcriptomics Approaches to Understand Stylosanthes scabra, an Orphan Legume from the Brazilian Caatinga.</title>
        <authorList>
            <person name="Ferreira-Neto J.R.C."/>
            <person name="da Silva M.D."/>
            <person name="Binneck E."/>
            <person name="de Melo N.F."/>
            <person name="da Silva R.H."/>
            <person name="de Melo A.L.T.M."/>
            <person name="Pandolfi V."/>
            <person name="Bustamante F.O."/>
            <person name="Brasileiro-Vidal A.C."/>
            <person name="Benko-Iseppon A.M."/>
        </authorList>
    </citation>
    <scope>NUCLEOTIDE SEQUENCE [LARGE SCALE GENOMIC DNA]</scope>
    <source>
        <tissue evidence="11">Leaves</tissue>
    </source>
</reference>
<evidence type="ECO:0000259" key="10">
    <source>
        <dbReference type="PROSITE" id="PS50114"/>
    </source>
</evidence>
<keyword evidence="3 9" id="KW-0863">Zinc-finger</keyword>
<dbReference type="InterPro" id="IPR000679">
    <property type="entry name" value="Znf_GATA"/>
</dbReference>
<keyword evidence="4" id="KW-0862">Zinc</keyword>
<dbReference type="CDD" id="cd00202">
    <property type="entry name" value="ZnF_GATA"/>
    <property type="match status" value="1"/>
</dbReference>
<dbReference type="PROSITE" id="PS50114">
    <property type="entry name" value="GATA_ZN_FINGER_2"/>
    <property type="match status" value="1"/>
</dbReference>
<dbReference type="EMBL" id="JASCZI010181550">
    <property type="protein sequence ID" value="MED6184470.1"/>
    <property type="molecule type" value="Genomic_DNA"/>
</dbReference>
<evidence type="ECO:0000256" key="4">
    <source>
        <dbReference type="ARBA" id="ARBA00022833"/>
    </source>
</evidence>
<dbReference type="Gene3D" id="3.30.50.10">
    <property type="entry name" value="Erythroid Transcription Factor GATA-1, subunit A"/>
    <property type="match status" value="1"/>
</dbReference>
<keyword evidence="2" id="KW-0479">Metal-binding</keyword>
<evidence type="ECO:0000256" key="5">
    <source>
        <dbReference type="ARBA" id="ARBA00023015"/>
    </source>
</evidence>
<protein>
    <recommendedName>
        <fullName evidence="10">GATA-type domain-containing protein</fullName>
    </recommendedName>
</protein>
<organism evidence="11 12">
    <name type="scientific">Stylosanthes scabra</name>
    <dbReference type="NCBI Taxonomy" id="79078"/>
    <lineage>
        <taxon>Eukaryota</taxon>
        <taxon>Viridiplantae</taxon>
        <taxon>Streptophyta</taxon>
        <taxon>Embryophyta</taxon>
        <taxon>Tracheophyta</taxon>
        <taxon>Spermatophyta</taxon>
        <taxon>Magnoliopsida</taxon>
        <taxon>eudicotyledons</taxon>
        <taxon>Gunneridae</taxon>
        <taxon>Pentapetalae</taxon>
        <taxon>rosids</taxon>
        <taxon>fabids</taxon>
        <taxon>Fabales</taxon>
        <taxon>Fabaceae</taxon>
        <taxon>Papilionoideae</taxon>
        <taxon>50 kb inversion clade</taxon>
        <taxon>dalbergioids sensu lato</taxon>
        <taxon>Dalbergieae</taxon>
        <taxon>Pterocarpus clade</taxon>
        <taxon>Stylosanthes</taxon>
    </lineage>
</organism>
<dbReference type="PANTHER" id="PTHR45658">
    <property type="entry name" value="GATA TRANSCRIPTION FACTOR"/>
    <property type="match status" value="1"/>
</dbReference>
<dbReference type="SUPFAM" id="SSF57716">
    <property type="entry name" value="Glucocorticoid receptor-like (DNA-binding domain)"/>
    <property type="match status" value="1"/>
</dbReference>
<dbReference type="InterPro" id="IPR013088">
    <property type="entry name" value="Znf_NHR/GATA"/>
</dbReference>
<comment type="similarity">
    <text evidence="1">Belongs to the type IV zinc-finger family. Class A subfamily.</text>
</comment>
<name>A0ABU6WEX6_9FABA</name>
<accession>A0ABU6WEX6</accession>